<protein>
    <submittedName>
        <fullName evidence="2">Uncharacterized protein</fullName>
    </submittedName>
</protein>
<feature type="region of interest" description="Disordered" evidence="1">
    <location>
        <begin position="41"/>
        <end position="93"/>
    </location>
</feature>
<feature type="compositionally biased region" description="Low complexity" evidence="1">
    <location>
        <begin position="45"/>
        <end position="57"/>
    </location>
</feature>
<feature type="compositionally biased region" description="Basic and acidic residues" evidence="1">
    <location>
        <begin position="331"/>
        <end position="342"/>
    </location>
</feature>
<organism evidence="2 3">
    <name type="scientific">Leucosporidium creatinivorum</name>
    <dbReference type="NCBI Taxonomy" id="106004"/>
    <lineage>
        <taxon>Eukaryota</taxon>
        <taxon>Fungi</taxon>
        <taxon>Dikarya</taxon>
        <taxon>Basidiomycota</taxon>
        <taxon>Pucciniomycotina</taxon>
        <taxon>Microbotryomycetes</taxon>
        <taxon>Leucosporidiales</taxon>
        <taxon>Leucosporidium</taxon>
    </lineage>
</organism>
<comment type="caution">
    <text evidence="2">The sequence shown here is derived from an EMBL/GenBank/DDBJ whole genome shotgun (WGS) entry which is preliminary data.</text>
</comment>
<feature type="compositionally biased region" description="Pro residues" evidence="1">
    <location>
        <begin position="75"/>
        <end position="89"/>
    </location>
</feature>
<dbReference type="InParanoid" id="A0A1Y2DWP7"/>
<name>A0A1Y2DWP7_9BASI</name>
<feature type="region of interest" description="Disordered" evidence="1">
    <location>
        <begin position="274"/>
        <end position="342"/>
    </location>
</feature>
<dbReference type="EMBL" id="MCGR01000068">
    <property type="protein sequence ID" value="ORY63683.1"/>
    <property type="molecule type" value="Genomic_DNA"/>
</dbReference>
<dbReference type="Proteomes" id="UP000193467">
    <property type="component" value="Unassembled WGS sequence"/>
</dbReference>
<evidence type="ECO:0000313" key="2">
    <source>
        <dbReference type="EMBL" id="ORY63683.1"/>
    </source>
</evidence>
<sequence length="396" mass="42569">MTPFGFKDFRTTITAKDVYEYKLVLPMGSIIQAQLPPPAPPLEFARSSPTQSSASIPAPSPAHYRLSASHHVATPLPPPRPPPSAPFEPPRTDENFPYTIAAVSNLSDQVIVDGVPLLRLSLAYLLSLSFPYDHHLESLIPTTDLTYRQILFPTAASPTAGVPLHQTMQGDRANYEDHPEGMVTFVDDAGNAREADRKGWIIVRRQLVDFPLNHKFSMFISLPSNVPPPSPSLPPGGLFHLKGLSLSSHSFEHIHNRLPELDLRAAAMRRAAADAQRRGAGAEGGGGGGGAGGPQKNSWAAIVSGAHARGGRDGGSVAIKVDGGRGQPVEVEGKEQVETEAAAAERRARRARWEAQAEAEERGEYEEEEGWDLARMMGGGGASGVEEWRKSVALAL</sequence>
<dbReference type="AlphaFoldDB" id="A0A1Y2DWP7"/>
<feature type="compositionally biased region" description="Gly residues" evidence="1">
    <location>
        <begin position="281"/>
        <end position="293"/>
    </location>
</feature>
<proteinExistence type="predicted"/>
<reference evidence="2 3" key="1">
    <citation type="submission" date="2016-07" db="EMBL/GenBank/DDBJ databases">
        <title>Pervasive Adenine N6-methylation of Active Genes in Fungi.</title>
        <authorList>
            <consortium name="DOE Joint Genome Institute"/>
            <person name="Mondo S.J."/>
            <person name="Dannebaum R.O."/>
            <person name="Kuo R.C."/>
            <person name="Labutti K."/>
            <person name="Haridas S."/>
            <person name="Kuo A."/>
            <person name="Salamov A."/>
            <person name="Ahrendt S.R."/>
            <person name="Lipzen A."/>
            <person name="Sullivan W."/>
            <person name="Andreopoulos W.B."/>
            <person name="Clum A."/>
            <person name="Lindquist E."/>
            <person name="Daum C."/>
            <person name="Ramamoorthy G.K."/>
            <person name="Gryganskyi A."/>
            <person name="Culley D."/>
            <person name="Magnuson J.K."/>
            <person name="James T.Y."/>
            <person name="O'Malley M.A."/>
            <person name="Stajich J.E."/>
            <person name="Spatafora J.W."/>
            <person name="Visel A."/>
            <person name="Grigoriev I.V."/>
        </authorList>
    </citation>
    <scope>NUCLEOTIDE SEQUENCE [LARGE SCALE GENOMIC DNA]</scope>
    <source>
        <strain evidence="2 3">62-1032</strain>
    </source>
</reference>
<keyword evidence="3" id="KW-1185">Reference proteome</keyword>
<evidence type="ECO:0000313" key="3">
    <source>
        <dbReference type="Proteomes" id="UP000193467"/>
    </source>
</evidence>
<gene>
    <name evidence="2" type="ORF">BCR35DRAFT_355058</name>
</gene>
<evidence type="ECO:0000256" key="1">
    <source>
        <dbReference type="SAM" id="MobiDB-lite"/>
    </source>
</evidence>
<accession>A0A1Y2DWP7</accession>